<dbReference type="GO" id="GO:0046718">
    <property type="term" value="P:symbiont entry into host cell"/>
    <property type="evidence" value="ECO:0007669"/>
    <property type="project" value="InterPro"/>
</dbReference>
<dbReference type="KEGG" id="vg:54986957"/>
<evidence type="ECO:0000313" key="2">
    <source>
        <dbReference type="Proteomes" id="UP000240704"/>
    </source>
</evidence>
<reference evidence="2" key="1">
    <citation type="submission" date="2017-11" db="EMBL/GenBank/DDBJ databases">
        <title>Genome sequence and characterization of the novel virulent phage PMBT3 infecting Pseudomonas sp.</title>
        <authorList>
            <person name="Koberg S."/>
            <person name="Brinks E."/>
            <person name="Heller K.J."/>
            <person name="Neve H."/>
            <person name="Franz C.M.A.P."/>
        </authorList>
    </citation>
    <scope>NUCLEOTIDE SEQUENCE [LARGE SCALE GENOMIC DNA]</scope>
</reference>
<protein>
    <submittedName>
        <fullName evidence="1">Minor tail protein</fullName>
    </submittedName>
</protein>
<dbReference type="GO" id="GO:0051536">
    <property type="term" value="F:iron-sulfur cluster binding"/>
    <property type="evidence" value="ECO:0007669"/>
    <property type="project" value="InterPro"/>
</dbReference>
<dbReference type="GeneID" id="54986957"/>
<dbReference type="Proteomes" id="UP000240704">
    <property type="component" value="Segment"/>
</dbReference>
<name>A0A2I6PHT9_9CAUD</name>
<dbReference type="InterPro" id="IPR006487">
    <property type="entry name" value="Phage_lambda_L"/>
</dbReference>
<dbReference type="GO" id="GO:0030430">
    <property type="term" value="C:host cell cytoplasm"/>
    <property type="evidence" value="ECO:0007669"/>
    <property type="project" value="InterPro"/>
</dbReference>
<dbReference type="EMBL" id="MG596799">
    <property type="protein sequence ID" value="AUM59618.1"/>
    <property type="molecule type" value="Genomic_DNA"/>
</dbReference>
<evidence type="ECO:0000313" key="1">
    <source>
        <dbReference type="EMBL" id="AUM59618.1"/>
    </source>
</evidence>
<proteinExistence type="predicted"/>
<dbReference type="RefSeq" id="YP_009796567.1">
    <property type="nucleotide sequence ID" value="NC_047902.1"/>
</dbReference>
<organism evidence="1 2">
    <name type="scientific">Pseudomonas phage PMBT3</name>
    <dbReference type="NCBI Taxonomy" id="2059856"/>
    <lineage>
        <taxon>Viruses</taxon>
        <taxon>Duplodnaviria</taxon>
        <taxon>Heunggongvirae</taxon>
        <taxon>Uroviricota</taxon>
        <taxon>Caudoviricetes</taxon>
        <taxon>Maxrubnervirus</taxon>
        <taxon>Maxrubnervirus PMBT3</taxon>
    </lineage>
</organism>
<keyword evidence="2" id="KW-1185">Reference proteome</keyword>
<dbReference type="Pfam" id="PF05100">
    <property type="entry name" value="Phage_tail_L"/>
    <property type="match status" value="1"/>
</dbReference>
<dbReference type="NCBIfam" id="TIGR01600">
    <property type="entry name" value="phage_tail_L"/>
    <property type="match status" value="1"/>
</dbReference>
<accession>A0A2I6PHT9</accession>
<sequence>MDLIATDIQGLTQDAIVTMFQIDASKVGEGLLCFSPTSNNGIPVQFGGITYPALPIAADGFKWTSDGTLPRPTLTLAAKDLMFLAMVVNSGDLVGCPVTRLRTYRKYLDDSPTANPNAMYLPENYVIERKSSQRRTQLQFELSVKMDQQGIMLPARQILRDTCTHRFRYWANGHWNYTGVTCPYAGTEMYEPNGEQTLDPTKAKCGKRLSDCKKHFGEFATLPFYGYPGVGRI</sequence>